<keyword evidence="8" id="KW-0418">Kinase</keyword>
<comment type="subcellular location">
    <subcellularLocation>
        <location evidence="1">Cytoplasm</location>
    </subcellularLocation>
</comment>
<dbReference type="PROSITE" id="PS00108">
    <property type="entry name" value="PROTEIN_KINASE_ST"/>
    <property type="match status" value="1"/>
</dbReference>
<evidence type="ECO:0000256" key="11">
    <source>
        <dbReference type="ARBA" id="ARBA00048679"/>
    </source>
</evidence>
<name>A0A8K0DW56_9ROSA</name>
<dbReference type="PANTHER" id="PTHR47987">
    <property type="entry name" value="OS08G0249100 PROTEIN"/>
    <property type="match status" value="1"/>
</dbReference>
<dbReference type="InterPro" id="IPR001245">
    <property type="entry name" value="Ser-Thr/Tyr_kinase_cat_dom"/>
</dbReference>
<gene>
    <name evidence="17" type="ORF">FNV43_RR23450</name>
</gene>
<feature type="compositionally biased region" description="Basic and acidic residues" evidence="15">
    <location>
        <begin position="16"/>
        <end position="39"/>
    </location>
</feature>
<evidence type="ECO:0000256" key="10">
    <source>
        <dbReference type="ARBA" id="ARBA00047899"/>
    </source>
</evidence>
<dbReference type="EMBL" id="VOIH02000010">
    <property type="protein sequence ID" value="KAF3436358.1"/>
    <property type="molecule type" value="Genomic_DNA"/>
</dbReference>
<evidence type="ECO:0000256" key="4">
    <source>
        <dbReference type="ARBA" id="ARBA00022527"/>
    </source>
</evidence>
<keyword evidence="18" id="KW-1185">Reference proteome</keyword>
<evidence type="ECO:0000256" key="6">
    <source>
        <dbReference type="ARBA" id="ARBA00022679"/>
    </source>
</evidence>
<evidence type="ECO:0000259" key="16">
    <source>
        <dbReference type="PROSITE" id="PS50011"/>
    </source>
</evidence>
<dbReference type="AlphaFoldDB" id="A0A8K0DW56"/>
<comment type="subunit">
    <text evidence="12">Interacts with ARAC5 and ARAC10.</text>
</comment>
<dbReference type="InterPro" id="IPR046958">
    <property type="entry name" value="RBK1/2/STUNTED"/>
</dbReference>
<organism evidence="17 18">
    <name type="scientific">Rhamnella rubrinervis</name>
    <dbReference type="NCBI Taxonomy" id="2594499"/>
    <lineage>
        <taxon>Eukaryota</taxon>
        <taxon>Viridiplantae</taxon>
        <taxon>Streptophyta</taxon>
        <taxon>Embryophyta</taxon>
        <taxon>Tracheophyta</taxon>
        <taxon>Spermatophyta</taxon>
        <taxon>Magnoliopsida</taxon>
        <taxon>eudicotyledons</taxon>
        <taxon>Gunneridae</taxon>
        <taxon>Pentapetalae</taxon>
        <taxon>rosids</taxon>
        <taxon>fabids</taxon>
        <taxon>Rosales</taxon>
        <taxon>Rhamnaceae</taxon>
        <taxon>rhamnoid group</taxon>
        <taxon>Rhamneae</taxon>
        <taxon>Rhamnella</taxon>
    </lineage>
</organism>
<evidence type="ECO:0000256" key="3">
    <source>
        <dbReference type="ARBA" id="ARBA00022490"/>
    </source>
</evidence>
<evidence type="ECO:0000256" key="13">
    <source>
        <dbReference type="PROSITE-ProRule" id="PRU10141"/>
    </source>
</evidence>
<feature type="binding site" evidence="13">
    <location>
        <position position="145"/>
    </location>
    <ligand>
        <name>ATP</name>
        <dbReference type="ChEBI" id="CHEBI:30616"/>
    </ligand>
</feature>
<dbReference type="InterPro" id="IPR000719">
    <property type="entry name" value="Prot_kinase_dom"/>
</dbReference>
<dbReference type="GO" id="GO:0005524">
    <property type="term" value="F:ATP binding"/>
    <property type="evidence" value="ECO:0007669"/>
    <property type="project" value="UniProtKB-UniRule"/>
</dbReference>
<feature type="region of interest" description="Disordered" evidence="15">
    <location>
        <begin position="1"/>
        <end position="41"/>
    </location>
</feature>
<dbReference type="PROSITE" id="PS00107">
    <property type="entry name" value="PROTEIN_KINASE_ATP"/>
    <property type="match status" value="1"/>
</dbReference>
<reference evidence="17" key="1">
    <citation type="submission" date="2020-03" db="EMBL/GenBank/DDBJ databases">
        <title>A high-quality chromosome-level genome assembly of a woody plant with both climbing and erect habits, Rhamnella rubrinervis.</title>
        <authorList>
            <person name="Lu Z."/>
            <person name="Yang Y."/>
            <person name="Zhu X."/>
            <person name="Sun Y."/>
        </authorList>
    </citation>
    <scope>NUCLEOTIDE SEQUENCE</scope>
    <source>
        <strain evidence="17">BYM</strain>
        <tissue evidence="17">Leaf</tissue>
    </source>
</reference>
<keyword evidence="6" id="KW-0808">Transferase</keyword>
<comment type="caution">
    <text evidence="17">The sequence shown here is derived from an EMBL/GenBank/DDBJ whole genome shotgun (WGS) entry which is preliminary data.</text>
</comment>
<dbReference type="InterPro" id="IPR008271">
    <property type="entry name" value="Ser/Thr_kinase_AS"/>
</dbReference>
<comment type="similarity">
    <text evidence="14">Belongs to the protein kinase superfamily.</text>
</comment>
<evidence type="ECO:0000256" key="7">
    <source>
        <dbReference type="ARBA" id="ARBA00022741"/>
    </source>
</evidence>
<dbReference type="GO" id="GO:0004674">
    <property type="term" value="F:protein serine/threonine kinase activity"/>
    <property type="evidence" value="ECO:0007669"/>
    <property type="project" value="UniProtKB-KW"/>
</dbReference>
<evidence type="ECO:0000256" key="5">
    <source>
        <dbReference type="ARBA" id="ARBA00022553"/>
    </source>
</evidence>
<keyword evidence="3" id="KW-0963">Cytoplasm</keyword>
<dbReference type="FunFam" id="1.10.510.10:FF:000335">
    <property type="entry name" value="receptor-like cytosolic serine/threonine-protein kinase RBK2"/>
    <property type="match status" value="1"/>
</dbReference>
<dbReference type="SMART" id="SM00220">
    <property type="entry name" value="S_TKc"/>
    <property type="match status" value="1"/>
</dbReference>
<dbReference type="EC" id="2.7.11.1" evidence="2"/>
<dbReference type="Gene3D" id="1.10.510.10">
    <property type="entry name" value="Transferase(Phosphotransferase) domain 1"/>
    <property type="match status" value="1"/>
</dbReference>
<keyword evidence="7 13" id="KW-0547">Nucleotide-binding</keyword>
<dbReference type="Pfam" id="PF07714">
    <property type="entry name" value="PK_Tyr_Ser-Thr"/>
    <property type="match status" value="1"/>
</dbReference>
<evidence type="ECO:0000256" key="1">
    <source>
        <dbReference type="ARBA" id="ARBA00004496"/>
    </source>
</evidence>
<protein>
    <recommendedName>
        <fullName evidence="2">non-specific serine/threonine protein kinase</fullName>
        <ecNumber evidence="2">2.7.11.1</ecNumber>
    </recommendedName>
</protein>
<evidence type="ECO:0000256" key="8">
    <source>
        <dbReference type="ARBA" id="ARBA00022777"/>
    </source>
</evidence>
<comment type="catalytic activity">
    <reaction evidence="11">
        <text>L-seryl-[protein] + ATP = O-phospho-L-seryl-[protein] + ADP + H(+)</text>
        <dbReference type="Rhea" id="RHEA:17989"/>
        <dbReference type="Rhea" id="RHEA-COMP:9863"/>
        <dbReference type="Rhea" id="RHEA-COMP:11604"/>
        <dbReference type="ChEBI" id="CHEBI:15378"/>
        <dbReference type="ChEBI" id="CHEBI:29999"/>
        <dbReference type="ChEBI" id="CHEBI:30616"/>
        <dbReference type="ChEBI" id="CHEBI:83421"/>
        <dbReference type="ChEBI" id="CHEBI:456216"/>
        <dbReference type="EC" id="2.7.11.1"/>
    </reaction>
</comment>
<dbReference type="PROSITE" id="PS50011">
    <property type="entry name" value="PROTEIN_KINASE_DOM"/>
    <property type="match status" value="1"/>
</dbReference>
<sequence length="419" mass="47212">MTDKEDTCSPTGVLEDFFRSSDSETSSSKEPHMDNDAHKNPKSASRWLGFVQLFRTRSKKPLDTVSSSSILKLSRRFGSLREIIAPKFGLDSDLYHTNSPWKNFSLYELQAATNYFSHENLIGKGGYAEVYRGSLPNGRLVAIKKLTKGTSDEMAADFLSEIGIMGHVNHPNTAKLIGYGVEGGMHLVLELSPQGSLASLLYGSKEKLKWGIRYKIALGAARGLLYLHEGCQRRIIHRDIKAANILLTEDFEPQICDFGLAKWLPEQWTHLTVAKFEGTFGYLAPEYLLHGIVEEKTDVFAFGVLLLELVTGRRALDYSQQSLVLWAKPLLKKNDVRELADPSLGDDFDSRQLNLMLLAASLCIQRTSIRRPSMNQVVELLHGEFSCLKYMKKSRMPFYRKAFKEELVNAEAKPQARLD</sequence>
<dbReference type="InterPro" id="IPR011009">
    <property type="entry name" value="Kinase-like_dom_sf"/>
</dbReference>
<evidence type="ECO:0000256" key="14">
    <source>
        <dbReference type="RuleBase" id="RU000304"/>
    </source>
</evidence>
<dbReference type="SUPFAM" id="SSF56112">
    <property type="entry name" value="Protein kinase-like (PK-like)"/>
    <property type="match status" value="1"/>
</dbReference>
<dbReference type="Proteomes" id="UP000796880">
    <property type="component" value="Unassembled WGS sequence"/>
</dbReference>
<accession>A0A8K0DW56</accession>
<dbReference type="FunFam" id="3.30.200.20:FF:000389">
    <property type="entry name" value="Receptor-like cytosolic serine/threonine-protein kinase RBK1"/>
    <property type="match status" value="1"/>
</dbReference>
<keyword evidence="9 13" id="KW-0067">ATP-binding</keyword>
<dbReference type="GO" id="GO:0005737">
    <property type="term" value="C:cytoplasm"/>
    <property type="evidence" value="ECO:0007669"/>
    <property type="project" value="UniProtKB-SubCell"/>
</dbReference>
<dbReference type="OrthoDB" id="4062651at2759"/>
<evidence type="ECO:0000256" key="2">
    <source>
        <dbReference type="ARBA" id="ARBA00012513"/>
    </source>
</evidence>
<evidence type="ECO:0000313" key="17">
    <source>
        <dbReference type="EMBL" id="KAF3436358.1"/>
    </source>
</evidence>
<dbReference type="Gene3D" id="3.30.200.20">
    <property type="entry name" value="Phosphorylase Kinase, domain 1"/>
    <property type="match status" value="1"/>
</dbReference>
<evidence type="ECO:0000256" key="12">
    <source>
        <dbReference type="ARBA" id="ARBA00063228"/>
    </source>
</evidence>
<proteinExistence type="inferred from homology"/>
<evidence type="ECO:0000313" key="18">
    <source>
        <dbReference type="Proteomes" id="UP000796880"/>
    </source>
</evidence>
<keyword evidence="5" id="KW-0597">Phosphoprotein</keyword>
<feature type="domain" description="Protein kinase" evidence="16">
    <location>
        <begin position="116"/>
        <end position="385"/>
    </location>
</feature>
<keyword evidence="4 14" id="KW-0723">Serine/threonine-protein kinase</keyword>
<dbReference type="InterPro" id="IPR017441">
    <property type="entry name" value="Protein_kinase_ATP_BS"/>
</dbReference>
<evidence type="ECO:0000256" key="15">
    <source>
        <dbReference type="SAM" id="MobiDB-lite"/>
    </source>
</evidence>
<dbReference type="GO" id="GO:0051020">
    <property type="term" value="F:GTPase binding"/>
    <property type="evidence" value="ECO:0007669"/>
    <property type="project" value="UniProtKB-ARBA"/>
</dbReference>
<evidence type="ECO:0000256" key="9">
    <source>
        <dbReference type="ARBA" id="ARBA00022840"/>
    </source>
</evidence>
<dbReference type="PANTHER" id="PTHR47987:SF12">
    <property type="entry name" value="PROTEIN KINASE FAMILY PROTEIN"/>
    <property type="match status" value="1"/>
</dbReference>
<comment type="catalytic activity">
    <reaction evidence="10">
        <text>L-threonyl-[protein] + ATP = O-phospho-L-threonyl-[protein] + ADP + H(+)</text>
        <dbReference type="Rhea" id="RHEA:46608"/>
        <dbReference type="Rhea" id="RHEA-COMP:11060"/>
        <dbReference type="Rhea" id="RHEA-COMP:11605"/>
        <dbReference type="ChEBI" id="CHEBI:15378"/>
        <dbReference type="ChEBI" id="CHEBI:30013"/>
        <dbReference type="ChEBI" id="CHEBI:30616"/>
        <dbReference type="ChEBI" id="CHEBI:61977"/>
        <dbReference type="ChEBI" id="CHEBI:456216"/>
        <dbReference type="EC" id="2.7.11.1"/>
    </reaction>
</comment>